<proteinExistence type="predicted"/>
<evidence type="ECO:0000313" key="1">
    <source>
        <dbReference type="EMBL" id="MBF6228970.1"/>
    </source>
</evidence>
<organism evidence="1 2">
    <name type="scientific">Nocardia abscessus</name>
    <dbReference type="NCBI Taxonomy" id="120957"/>
    <lineage>
        <taxon>Bacteria</taxon>
        <taxon>Bacillati</taxon>
        <taxon>Actinomycetota</taxon>
        <taxon>Actinomycetes</taxon>
        <taxon>Mycobacteriales</taxon>
        <taxon>Nocardiaceae</taxon>
        <taxon>Nocardia</taxon>
    </lineage>
</organism>
<evidence type="ECO:0000313" key="2">
    <source>
        <dbReference type="Proteomes" id="UP000807309"/>
    </source>
</evidence>
<comment type="caution">
    <text evidence="1">The sequence shown here is derived from an EMBL/GenBank/DDBJ whole genome shotgun (WGS) entry which is preliminary data.</text>
</comment>
<sequence length="99" mass="10828">MQIDPVALTDAARVLEFIADDVKDPVKTPRLDAADCIKSLRDSPIATALGDADGASEQAKIVMEKRYRWMAHLLYLTATTFHGVDVDLANQLNAMGELN</sequence>
<reference evidence="1 2" key="1">
    <citation type="submission" date="2020-10" db="EMBL/GenBank/DDBJ databases">
        <title>Identification of Nocardia species via Next-generation sequencing and recognition of intraspecies genetic diversity.</title>
        <authorList>
            <person name="Li P."/>
            <person name="Li P."/>
            <person name="Lu B."/>
        </authorList>
    </citation>
    <scope>NUCLEOTIDE SEQUENCE [LARGE SCALE GENOMIC DNA]</scope>
    <source>
        <strain evidence="1 2">N-11</strain>
    </source>
</reference>
<name>A0ABS0CF47_9NOCA</name>
<keyword evidence="2" id="KW-1185">Reference proteome</keyword>
<dbReference type="Proteomes" id="UP000807309">
    <property type="component" value="Unassembled WGS sequence"/>
</dbReference>
<accession>A0ABS0CF47</accession>
<protein>
    <submittedName>
        <fullName evidence="1">Uncharacterized protein</fullName>
    </submittedName>
</protein>
<gene>
    <name evidence="1" type="ORF">IU470_28245</name>
</gene>
<dbReference type="EMBL" id="JADLRE010000028">
    <property type="protein sequence ID" value="MBF6228970.1"/>
    <property type="molecule type" value="Genomic_DNA"/>
</dbReference>
<dbReference type="RefSeq" id="WP_195035847.1">
    <property type="nucleotide sequence ID" value="NZ_JADLRE010000028.1"/>
</dbReference>